<sequence>MLASRALLAKNVAAVLTSQPSCSFFQSSDVGNWGNANVAVVFSGSGCWDGTDTNEAAYVMYHLSRNGAKFQMFAPNMQQMQVIDHSRNQPSSGENRNVMIESARLARGKIQDLSRLEAGNFDAIIFPGGYGITKNLSTFNNDGKDCRVNSDVERILKDFHRKNKPIGLSCTSPILACRAIPGIEVTMGQEREESGRWGRWPYYSMTNAVKTMGAKHVMKEPFISFSKPSHVDEKNKVISTPAFMWETESHYHYIFDGIGQMVKHVLRMTK</sequence>
<proteinExistence type="predicted"/>
<reference evidence="1" key="4">
    <citation type="submission" date="2025-08" db="UniProtKB">
        <authorList>
            <consortium name="Ensembl"/>
        </authorList>
    </citation>
    <scope>IDENTIFICATION</scope>
</reference>
<gene>
    <name evidence="1" type="primary">gatd3l</name>
</gene>
<dbReference type="GeneTree" id="ENSGT00390000003706"/>
<name>A0A4W3JCK4_CALMI</name>
<dbReference type="Ensembl" id="ENSCMIT00000040543.1">
    <property type="protein sequence ID" value="ENSCMIP00000039972.1"/>
    <property type="gene ID" value="ENSCMIG00000016719.1"/>
</dbReference>
<dbReference type="NCBIfam" id="NF008747">
    <property type="entry name" value="PRK11780.1"/>
    <property type="match status" value="1"/>
</dbReference>
<reference evidence="2" key="1">
    <citation type="journal article" date="2006" name="Science">
        <title>Ancient noncoding elements conserved in the human genome.</title>
        <authorList>
            <person name="Venkatesh B."/>
            <person name="Kirkness E.F."/>
            <person name="Loh Y.H."/>
            <person name="Halpern A.L."/>
            <person name="Lee A.P."/>
            <person name="Johnson J."/>
            <person name="Dandona N."/>
            <person name="Viswanathan L.D."/>
            <person name="Tay A."/>
            <person name="Venter J.C."/>
            <person name="Strausberg R.L."/>
            <person name="Brenner S."/>
        </authorList>
    </citation>
    <scope>NUCLEOTIDE SEQUENCE [LARGE SCALE GENOMIC DNA]</scope>
</reference>
<dbReference type="PANTHER" id="PTHR10224">
    <property type="entry name" value="ES1 PROTEIN HOMOLOG, MITOCHONDRIAL"/>
    <property type="match status" value="1"/>
</dbReference>
<dbReference type="AlphaFoldDB" id="A0A4W3JCK4"/>
<dbReference type="Gene3D" id="3.40.50.880">
    <property type="match status" value="1"/>
</dbReference>
<dbReference type="InterPro" id="IPR029062">
    <property type="entry name" value="Class_I_gatase-like"/>
</dbReference>
<keyword evidence="2" id="KW-1185">Reference proteome</keyword>
<dbReference type="FunFam" id="3.40.50.880:FF:000062">
    <property type="entry name" value="ES1 protein, mitochondrial"/>
    <property type="match status" value="1"/>
</dbReference>
<dbReference type="STRING" id="7868.ENSCMIP00000039972"/>
<reference evidence="2" key="2">
    <citation type="journal article" date="2007" name="PLoS Biol.">
        <title>Survey sequencing and comparative analysis of the elephant shark (Callorhinchus milii) genome.</title>
        <authorList>
            <person name="Venkatesh B."/>
            <person name="Kirkness E.F."/>
            <person name="Loh Y.H."/>
            <person name="Halpern A.L."/>
            <person name="Lee A.P."/>
            <person name="Johnson J."/>
            <person name="Dandona N."/>
            <person name="Viswanathan L.D."/>
            <person name="Tay A."/>
            <person name="Venter J.C."/>
            <person name="Strausberg R.L."/>
            <person name="Brenner S."/>
        </authorList>
    </citation>
    <scope>NUCLEOTIDE SEQUENCE [LARGE SCALE GENOMIC DNA]</scope>
</reference>
<protein>
    <submittedName>
        <fullName evidence="1">Glutamine amidotransferase class 1 domain containing 3, like</fullName>
    </submittedName>
</protein>
<dbReference type="SUPFAM" id="SSF52317">
    <property type="entry name" value="Class I glutamine amidotransferase-like"/>
    <property type="match status" value="1"/>
</dbReference>
<dbReference type="Proteomes" id="UP000314986">
    <property type="component" value="Unassembled WGS sequence"/>
</dbReference>
<dbReference type="InParanoid" id="A0A4W3JCK4"/>
<reference evidence="2" key="3">
    <citation type="journal article" date="2014" name="Nature">
        <title>Elephant shark genome provides unique insights into gnathostome evolution.</title>
        <authorList>
            <consortium name="International Elephant Shark Genome Sequencing Consortium"/>
            <person name="Venkatesh B."/>
            <person name="Lee A.P."/>
            <person name="Ravi V."/>
            <person name="Maurya A.K."/>
            <person name="Lian M.M."/>
            <person name="Swann J.B."/>
            <person name="Ohta Y."/>
            <person name="Flajnik M.F."/>
            <person name="Sutoh Y."/>
            <person name="Kasahara M."/>
            <person name="Hoon S."/>
            <person name="Gangu V."/>
            <person name="Roy S.W."/>
            <person name="Irimia M."/>
            <person name="Korzh V."/>
            <person name="Kondrychyn I."/>
            <person name="Lim Z.W."/>
            <person name="Tay B.H."/>
            <person name="Tohari S."/>
            <person name="Kong K.W."/>
            <person name="Ho S."/>
            <person name="Lorente-Galdos B."/>
            <person name="Quilez J."/>
            <person name="Marques-Bonet T."/>
            <person name="Raney B.J."/>
            <person name="Ingham P.W."/>
            <person name="Tay A."/>
            <person name="Hillier L.W."/>
            <person name="Minx P."/>
            <person name="Boehm T."/>
            <person name="Wilson R.K."/>
            <person name="Brenner S."/>
            <person name="Warren W.C."/>
        </authorList>
    </citation>
    <scope>NUCLEOTIDE SEQUENCE [LARGE SCALE GENOMIC DNA]</scope>
</reference>
<evidence type="ECO:0000313" key="1">
    <source>
        <dbReference type="Ensembl" id="ENSCMIP00000039972.1"/>
    </source>
</evidence>
<reference evidence="1" key="5">
    <citation type="submission" date="2025-09" db="UniProtKB">
        <authorList>
            <consortium name="Ensembl"/>
        </authorList>
    </citation>
    <scope>IDENTIFICATION</scope>
</reference>
<dbReference type="GO" id="GO:0005739">
    <property type="term" value="C:mitochondrion"/>
    <property type="evidence" value="ECO:0007669"/>
    <property type="project" value="TreeGrafter"/>
</dbReference>
<dbReference type="PANTHER" id="PTHR10224:SF15">
    <property type="entry name" value="ES1 PROTEIN, MITOCHONDRIAL"/>
    <property type="match status" value="1"/>
</dbReference>
<evidence type="ECO:0000313" key="2">
    <source>
        <dbReference type="Proteomes" id="UP000314986"/>
    </source>
</evidence>
<dbReference type="OMA" id="HGDYGNW"/>
<accession>A0A4W3JCK4</accession>
<organism evidence="1 2">
    <name type="scientific">Callorhinchus milii</name>
    <name type="common">Ghost shark</name>
    <dbReference type="NCBI Taxonomy" id="7868"/>
    <lineage>
        <taxon>Eukaryota</taxon>
        <taxon>Metazoa</taxon>
        <taxon>Chordata</taxon>
        <taxon>Craniata</taxon>
        <taxon>Vertebrata</taxon>
        <taxon>Chondrichthyes</taxon>
        <taxon>Holocephali</taxon>
        <taxon>Chimaeriformes</taxon>
        <taxon>Callorhinchidae</taxon>
        <taxon>Callorhinchus</taxon>
    </lineage>
</organism>